<dbReference type="EMBL" id="JAGGKI010000007">
    <property type="protein sequence ID" value="MBP1894072.1"/>
    <property type="molecule type" value="Genomic_DNA"/>
</dbReference>
<dbReference type="GeneID" id="95405129"/>
<dbReference type="InterPro" id="IPR013321">
    <property type="entry name" value="Arc_rbn_hlx_hlx"/>
</dbReference>
<feature type="domain" description="Ribbon-helix-helix protein CopG" evidence="1">
    <location>
        <begin position="52"/>
        <end position="89"/>
    </location>
</feature>
<dbReference type="InterPro" id="IPR010985">
    <property type="entry name" value="Ribbon_hlx_hlx"/>
</dbReference>
<dbReference type="SUPFAM" id="SSF47598">
    <property type="entry name" value="Ribbon-helix-helix"/>
    <property type="match status" value="1"/>
</dbReference>
<dbReference type="Pfam" id="PF01402">
    <property type="entry name" value="RHH_1"/>
    <property type="match status" value="1"/>
</dbReference>
<evidence type="ECO:0000313" key="2">
    <source>
        <dbReference type="EMBL" id="MBP1894072.1"/>
    </source>
</evidence>
<keyword evidence="3" id="KW-1185">Reference proteome</keyword>
<evidence type="ECO:0000313" key="3">
    <source>
        <dbReference type="Proteomes" id="UP000706926"/>
    </source>
</evidence>
<dbReference type="RefSeq" id="WP_232239236.1">
    <property type="nucleotide sequence ID" value="NZ_BOSA01000003.1"/>
</dbReference>
<comment type="caution">
    <text evidence="2">The sequence shown here is derived from an EMBL/GenBank/DDBJ whole genome shotgun (WGS) entry which is preliminary data.</text>
</comment>
<sequence>MVTKIKTKDWYTLNDDQIKIGLSKKNGQLGFMFTRGGAREGAGRKGIGMTRKISLTLTEEIWEEIDRECGELEISRSAYLRNMIESYYAANKKDG</sequence>
<proteinExistence type="predicted"/>
<dbReference type="Proteomes" id="UP000706926">
    <property type="component" value="Unassembled WGS sequence"/>
</dbReference>
<reference evidence="2 3" key="1">
    <citation type="submission" date="2021-03" db="EMBL/GenBank/DDBJ databases">
        <title>Genomic Encyclopedia of Type Strains, Phase IV (KMG-IV): sequencing the most valuable type-strain genomes for metagenomic binning, comparative biology and taxonomic classification.</title>
        <authorList>
            <person name="Goeker M."/>
        </authorList>
    </citation>
    <scope>NUCLEOTIDE SEQUENCE [LARGE SCALE GENOMIC DNA]</scope>
    <source>
        <strain evidence="2 3">DSM 15596</strain>
    </source>
</reference>
<evidence type="ECO:0000259" key="1">
    <source>
        <dbReference type="Pfam" id="PF01402"/>
    </source>
</evidence>
<dbReference type="InterPro" id="IPR002145">
    <property type="entry name" value="CopG"/>
</dbReference>
<gene>
    <name evidence="2" type="ORF">J2Z18_003175</name>
</gene>
<protein>
    <recommendedName>
        <fullName evidence="1">Ribbon-helix-helix protein CopG domain-containing protein</fullName>
    </recommendedName>
</protein>
<accession>A0ABS4FCU0</accession>
<organism evidence="2 3">
    <name type="scientific">Paenibacillus lactis</name>
    <dbReference type="NCBI Taxonomy" id="228574"/>
    <lineage>
        <taxon>Bacteria</taxon>
        <taxon>Bacillati</taxon>
        <taxon>Bacillota</taxon>
        <taxon>Bacilli</taxon>
        <taxon>Bacillales</taxon>
        <taxon>Paenibacillaceae</taxon>
        <taxon>Paenibacillus</taxon>
    </lineage>
</organism>
<name>A0ABS4FCU0_9BACL</name>
<dbReference type="Gene3D" id="1.10.1220.10">
    <property type="entry name" value="Met repressor-like"/>
    <property type="match status" value="1"/>
</dbReference>